<dbReference type="GO" id="GO:0033328">
    <property type="term" value="F:peroxisome membrane targeting sequence binding"/>
    <property type="evidence" value="ECO:0007669"/>
    <property type="project" value="TreeGrafter"/>
</dbReference>
<evidence type="ECO:0000313" key="2">
    <source>
        <dbReference type="Proteomes" id="UP000504637"/>
    </source>
</evidence>
<dbReference type="InterPro" id="IPR038322">
    <property type="entry name" value="Pex19_C_sf"/>
</dbReference>
<dbReference type="Gene3D" id="1.20.120.900">
    <property type="entry name" value="Pex19, mPTS binding domain"/>
    <property type="match status" value="1"/>
</dbReference>
<dbReference type="OrthoDB" id="21292at2759"/>
<reference evidence="3" key="1">
    <citation type="submission" date="2020-01" db="EMBL/GenBank/DDBJ databases">
        <authorList>
            <consortium name="DOE Joint Genome Institute"/>
            <person name="Haridas S."/>
            <person name="Albert R."/>
            <person name="Binder M."/>
            <person name="Bloem J."/>
            <person name="Labutti K."/>
            <person name="Salamov A."/>
            <person name="Andreopoulos B."/>
            <person name="Baker S.E."/>
            <person name="Barry K."/>
            <person name="Bills G."/>
            <person name="Bluhm B.H."/>
            <person name="Cannon C."/>
            <person name="Castanera R."/>
            <person name="Culley D.E."/>
            <person name="Daum C."/>
            <person name="Ezra D."/>
            <person name="Gonzalez J.B."/>
            <person name="Henrissat B."/>
            <person name="Kuo A."/>
            <person name="Liang C."/>
            <person name="Lipzen A."/>
            <person name="Lutzoni F."/>
            <person name="Magnuson J."/>
            <person name="Mondo S."/>
            <person name="Nolan M."/>
            <person name="Ohm R."/>
            <person name="Pangilinan J."/>
            <person name="Park H.-J."/>
            <person name="Ramirez L."/>
            <person name="Alfaro M."/>
            <person name="Sun H."/>
            <person name="Tritt A."/>
            <person name="Yoshinaga Y."/>
            <person name="Zwiers L.-H."/>
            <person name="Turgeon B.G."/>
            <person name="Goodwin S.B."/>
            <person name="Spatafora J.W."/>
            <person name="Crous P.W."/>
            <person name="Grigoriev I.V."/>
        </authorList>
    </citation>
    <scope>NUCLEOTIDE SEQUENCE</scope>
    <source>
        <strain evidence="3">CBS 342.82</strain>
    </source>
</reference>
<reference evidence="3" key="2">
    <citation type="submission" date="2020-04" db="EMBL/GenBank/DDBJ databases">
        <authorList>
            <consortium name="NCBI Genome Project"/>
        </authorList>
    </citation>
    <scope>NUCLEOTIDE SEQUENCE</scope>
    <source>
        <strain evidence="3">CBS 342.82</strain>
    </source>
</reference>
<organism evidence="3">
    <name type="scientific">Dissoconium aciculare CBS 342.82</name>
    <dbReference type="NCBI Taxonomy" id="1314786"/>
    <lineage>
        <taxon>Eukaryota</taxon>
        <taxon>Fungi</taxon>
        <taxon>Dikarya</taxon>
        <taxon>Ascomycota</taxon>
        <taxon>Pezizomycotina</taxon>
        <taxon>Dothideomycetes</taxon>
        <taxon>Dothideomycetidae</taxon>
        <taxon>Mycosphaerellales</taxon>
        <taxon>Dissoconiaceae</taxon>
        <taxon>Dissoconium</taxon>
    </lineage>
</organism>
<feature type="compositionally biased region" description="Low complexity" evidence="1">
    <location>
        <begin position="172"/>
        <end position="187"/>
    </location>
</feature>
<evidence type="ECO:0000313" key="3">
    <source>
        <dbReference type="RefSeq" id="XP_033457340.1"/>
    </source>
</evidence>
<feature type="compositionally biased region" description="Basic and acidic residues" evidence="1">
    <location>
        <begin position="153"/>
        <end position="168"/>
    </location>
</feature>
<name>A0A6J3LYB9_9PEZI</name>
<reference evidence="3" key="3">
    <citation type="submission" date="2025-08" db="UniProtKB">
        <authorList>
            <consortium name="RefSeq"/>
        </authorList>
    </citation>
    <scope>IDENTIFICATION</scope>
    <source>
        <strain evidence="3">CBS 342.82</strain>
    </source>
</reference>
<dbReference type="AlphaFoldDB" id="A0A6J3LYB9"/>
<feature type="region of interest" description="Disordered" evidence="1">
    <location>
        <begin position="1"/>
        <end position="190"/>
    </location>
</feature>
<proteinExistence type="predicted"/>
<dbReference type="RefSeq" id="XP_033457340.1">
    <property type="nucleotide sequence ID" value="XM_033605517.1"/>
</dbReference>
<feature type="compositionally biased region" description="Low complexity" evidence="1">
    <location>
        <begin position="123"/>
        <end position="152"/>
    </location>
</feature>
<dbReference type="Pfam" id="PF04614">
    <property type="entry name" value="Pex19"/>
    <property type="match status" value="1"/>
</dbReference>
<keyword evidence="2" id="KW-1185">Reference proteome</keyword>
<feature type="compositionally biased region" description="Polar residues" evidence="1">
    <location>
        <begin position="81"/>
        <end position="95"/>
    </location>
</feature>
<evidence type="ECO:0000256" key="1">
    <source>
        <dbReference type="SAM" id="MobiDB-lite"/>
    </source>
</evidence>
<feature type="compositionally biased region" description="Acidic residues" evidence="1">
    <location>
        <begin position="14"/>
        <end position="28"/>
    </location>
</feature>
<accession>A0A6J3LYB9</accession>
<dbReference type="InterPro" id="IPR006708">
    <property type="entry name" value="Pex19"/>
</dbReference>
<feature type="compositionally biased region" description="Low complexity" evidence="1">
    <location>
        <begin position="59"/>
        <end position="68"/>
    </location>
</feature>
<dbReference type="PANTHER" id="PTHR12774">
    <property type="entry name" value="PEROXISOMAL BIOGENESIS FACTOR 19"/>
    <property type="match status" value="1"/>
</dbReference>
<dbReference type="GO" id="GO:0045046">
    <property type="term" value="P:protein import into peroxisome membrane"/>
    <property type="evidence" value="ECO:0007669"/>
    <property type="project" value="TreeGrafter"/>
</dbReference>
<sequence>MAEKPPKEVVTAPDPEEDDLDDLDDVLDEFQATSISQPASKAPVPATSVPEQPATESLATKAAPPKDAAPSEDEFAKELQASMSNLISELDQNPDMQKEFEKMMQELISAGGVPNPEEAAQRSGPASTPAAAGTSSTTKPAASSSSSSTKKSGAPEDKFQDTIRRTMERMQASGDAATAASTSTQSKSSEDALLEQMMASLMEGNGEGGEGDFNSMLMSMMTQLTHKEILYEPMKELHDKFPGWMEKNASTTAKDDLARFQKQQKLVGEIVGRFERSGYSDNNDADREYIVERMQEMQSAGSPPEDLVGDMAAAQEALGDLDSSCPTQ</sequence>
<protein>
    <submittedName>
        <fullName evidence="3">Pex19-domain-containing protein</fullName>
    </submittedName>
</protein>
<dbReference type="GO" id="GO:0005778">
    <property type="term" value="C:peroxisomal membrane"/>
    <property type="evidence" value="ECO:0007669"/>
    <property type="project" value="TreeGrafter"/>
</dbReference>
<dbReference type="GeneID" id="54363317"/>
<dbReference type="PANTHER" id="PTHR12774:SF2">
    <property type="entry name" value="PEROXISOMAL BIOGENESIS FACTOR 19"/>
    <property type="match status" value="1"/>
</dbReference>
<gene>
    <name evidence="3" type="ORF">K489DRAFT_383103</name>
</gene>
<dbReference type="Proteomes" id="UP000504637">
    <property type="component" value="Unplaced"/>
</dbReference>